<evidence type="ECO:0000313" key="7">
    <source>
        <dbReference type="Proteomes" id="UP000193307"/>
    </source>
</evidence>
<organism evidence="6 7">
    <name type="scientific">Pacificibacter marinus</name>
    <dbReference type="NCBI Taxonomy" id="658057"/>
    <lineage>
        <taxon>Bacteria</taxon>
        <taxon>Pseudomonadati</taxon>
        <taxon>Pseudomonadota</taxon>
        <taxon>Alphaproteobacteria</taxon>
        <taxon>Rhodobacterales</taxon>
        <taxon>Roseobacteraceae</taxon>
        <taxon>Pacificibacter</taxon>
    </lineage>
</organism>
<dbReference type="InterPro" id="IPR011991">
    <property type="entry name" value="ArsR-like_HTH"/>
</dbReference>
<dbReference type="Pfam" id="PF12840">
    <property type="entry name" value="HTH_20"/>
    <property type="match status" value="1"/>
</dbReference>
<keyword evidence="1" id="KW-0805">Transcription regulation</keyword>
<dbReference type="AlphaFoldDB" id="A0A1Y5RTT4"/>
<evidence type="ECO:0000256" key="3">
    <source>
        <dbReference type="ARBA" id="ARBA00023163"/>
    </source>
</evidence>
<accession>A0A1Y5RTT4</accession>
<dbReference type="InterPro" id="IPR051011">
    <property type="entry name" value="Metal_resp_trans_reg"/>
</dbReference>
<dbReference type="EMBL" id="FWFW01000002">
    <property type="protein sequence ID" value="SLN25064.1"/>
    <property type="molecule type" value="Genomic_DNA"/>
</dbReference>
<keyword evidence="3" id="KW-0804">Transcription</keyword>
<dbReference type="Gene3D" id="1.10.10.10">
    <property type="entry name" value="Winged helix-like DNA-binding domain superfamily/Winged helix DNA-binding domain"/>
    <property type="match status" value="1"/>
</dbReference>
<keyword evidence="7" id="KW-1185">Reference proteome</keyword>
<dbReference type="PANTHER" id="PTHR43132">
    <property type="entry name" value="ARSENICAL RESISTANCE OPERON REPRESSOR ARSR-RELATED"/>
    <property type="match status" value="1"/>
</dbReference>
<evidence type="ECO:0000256" key="1">
    <source>
        <dbReference type="ARBA" id="ARBA00023015"/>
    </source>
</evidence>
<evidence type="ECO:0000259" key="5">
    <source>
        <dbReference type="PROSITE" id="PS50987"/>
    </source>
</evidence>
<dbReference type="SMART" id="SM00418">
    <property type="entry name" value="HTH_ARSR"/>
    <property type="match status" value="1"/>
</dbReference>
<keyword evidence="4" id="KW-0812">Transmembrane</keyword>
<dbReference type="PROSITE" id="PS50987">
    <property type="entry name" value="HTH_ARSR_2"/>
    <property type="match status" value="1"/>
</dbReference>
<protein>
    <submittedName>
        <fullName evidence="6">Helix-turn-helix domain protein</fullName>
    </submittedName>
</protein>
<keyword evidence="4" id="KW-0472">Membrane</keyword>
<evidence type="ECO:0000256" key="4">
    <source>
        <dbReference type="SAM" id="Phobius"/>
    </source>
</evidence>
<gene>
    <name evidence="6" type="ORF">PAM7971_00866</name>
</gene>
<dbReference type="InterPro" id="IPR036390">
    <property type="entry name" value="WH_DNA-bd_sf"/>
</dbReference>
<dbReference type="GO" id="GO:0003700">
    <property type="term" value="F:DNA-binding transcription factor activity"/>
    <property type="evidence" value="ECO:0007669"/>
    <property type="project" value="InterPro"/>
</dbReference>
<keyword evidence="2" id="KW-0238">DNA-binding</keyword>
<dbReference type="CDD" id="cd00090">
    <property type="entry name" value="HTH_ARSR"/>
    <property type="match status" value="1"/>
</dbReference>
<dbReference type="InterPro" id="IPR001845">
    <property type="entry name" value="HTH_ArsR_DNA-bd_dom"/>
</dbReference>
<dbReference type="SUPFAM" id="SSF46785">
    <property type="entry name" value="Winged helix' DNA-binding domain"/>
    <property type="match status" value="1"/>
</dbReference>
<feature type="domain" description="HTH arsR-type" evidence="5">
    <location>
        <begin position="41"/>
        <end position="137"/>
    </location>
</feature>
<name>A0A1Y5RTT4_9RHOB</name>
<reference evidence="6 7" key="1">
    <citation type="submission" date="2017-03" db="EMBL/GenBank/DDBJ databases">
        <authorList>
            <person name="Afonso C.L."/>
            <person name="Miller P.J."/>
            <person name="Scott M.A."/>
            <person name="Spackman E."/>
            <person name="Goraichik I."/>
            <person name="Dimitrov K.M."/>
            <person name="Suarez D.L."/>
            <person name="Swayne D.E."/>
        </authorList>
    </citation>
    <scope>NUCLEOTIDE SEQUENCE [LARGE SCALE GENOMIC DNA]</scope>
    <source>
        <strain evidence="6 7">CECT 7971</strain>
    </source>
</reference>
<dbReference type="InterPro" id="IPR036388">
    <property type="entry name" value="WH-like_DNA-bd_sf"/>
</dbReference>
<evidence type="ECO:0000256" key="2">
    <source>
        <dbReference type="ARBA" id="ARBA00023125"/>
    </source>
</evidence>
<dbReference type="PANTHER" id="PTHR43132:SF2">
    <property type="entry name" value="ARSENICAL RESISTANCE OPERON REPRESSOR ARSR-RELATED"/>
    <property type="match status" value="1"/>
</dbReference>
<dbReference type="PRINTS" id="PR00778">
    <property type="entry name" value="HTHARSR"/>
</dbReference>
<evidence type="ECO:0000313" key="6">
    <source>
        <dbReference type="EMBL" id="SLN25064.1"/>
    </source>
</evidence>
<proteinExistence type="predicted"/>
<dbReference type="NCBIfam" id="NF033788">
    <property type="entry name" value="HTH_metalloreg"/>
    <property type="match status" value="1"/>
</dbReference>
<feature type="transmembrane region" description="Helical" evidence="4">
    <location>
        <begin position="34"/>
        <end position="55"/>
    </location>
</feature>
<dbReference type="GO" id="GO:0003677">
    <property type="term" value="F:DNA binding"/>
    <property type="evidence" value="ECO:0007669"/>
    <property type="project" value="UniProtKB-KW"/>
</dbReference>
<dbReference type="Proteomes" id="UP000193307">
    <property type="component" value="Unassembled WGS sequence"/>
</dbReference>
<sequence>MPHVIPAHLIEIAALALCANTKIDELHVPIDKTIIIVLIGIMMTHTSAALSLAALGHDTRLTIFRLLVRAGNDGLNIGDIGTHLGMAASTLAYHIKTLVDAGLVTQERQGRQIVNRVDFDVMHQTVSFLTSECCTGVALTQENAA</sequence>
<dbReference type="STRING" id="658057.SAMN04488032_102220"/>
<keyword evidence="4" id="KW-1133">Transmembrane helix</keyword>